<keyword evidence="8 9" id="KW-0472">Membrane</keyword>
<feature type="transmembrane region" description="Helical" evidence="9">
    <location>
        <begin position="6"/>
        <end position="23"/>
    </location>
</feature>
<gene>
    <name evidence="9" type="primary">tatA</name>
    <name evidence="10" type="ORF">D7004_01160</name>
</gene>
<dbReference type="NCBIfam" id="TIGR01411">
    <property type="entry name" value="tatAE"/>
    <property type="match status" value="1"/>
</dbReference>
<comment type="caution">
    <text evidence="10">The sequence shown here is derived from an EMBL/GenBank/DDBJ whole genome shotgun (WGS) entry which is preliminary data.</text>
</comment>
<evidence type="ECO:0000256" key="4">
    <source>
        <dbReference type="ARBA" id="ARBA00022692"/>
    </source>
</evidence>
<reference evidence="10 11" key="1">
    <citation type="submission" date="2018-10" db="EMBL/GenBank/DDBJ databases">
        <title>Genome sequencing of Pedobacter jejuensis TNB23.</title>
        <authorList>
            <person name="Cho Y.-J."/>
            <person name="Cho A."/>
            <person name="Kim O.-S."/>
        </authorList>
    </citation>
    <scope>NUCLEOTIDE SEQUENCE [LARGE SCALE GENOMIC DNA]</scope>
    <source>
        <strain evidence="10 11">TNB23</strain>
    </source>
</reference>
<dbReference type="Proteomes" id="UP000274046">
    <property type="component" value="Unassembled WGS sequence"/>
</dbReference>
<dbReference type="Gene3D" id="1.20.5.3310">
    <property type="match status" value="1"/>
</dbReference>
<dbReference type="AlphaFoldDB" id="A0A3N0C3K2"/>
<evidence type="ECO:0000256" key="9">
    <source>
        <dbReference type="HAMAP-Rule" id="MF_00236"/>
    </source>
</evidence>
<dbReference type="InterPro" id="IPR003369">
    <property type="entry name" value="TatA/B/E"/>
</dbReference>
<accession>A0A3N0C3K2</accession>
<dbReference type="OrthoDB" id="9812812at2"/>
<evidence type="ECO:0000256" key="6">
    <source>
        <dbReference type="ARBA" id="ARBA00022989"/>
    </source>
</evidence>
<dbReference type="GO" id="GO:0043953">
    <property type="term" value="P:protein transport by the Tat complex"/>
    <property type="evidence" value="ECO:0007669"/>
    <property type="project" value="UniProtKB-UniRule"/>
</dbReference>
<protein>
    <recommendedName>
        <fullName evidence="9">Sec-independent protein translocase protein TatA</fullName>
    </recommendedName>
</protein>
<evidence type="ECO:0000256" key="3">
    <source>
        <dbReference type="ARBA" id="ARBA00022475"/>
    </source>
</evidence>
<dbReference type="PANTHER" id="PTHR42982:SF1">
    <property type="entry name" value="SEC-INDEPENDENT PROTEIN TRANSLOCASE PROTEIN TATA"/>
    <property type="match status" value="1"/>
</dbReference>
<sequence>MSVVEIILIGAVILLIFGGKKLPELMKGIGRSIKEFKEGKDEPPDK</sequence>
<comment type="function">
    <text evidence="9">Part of the twin-arginine translocation (Tat) system that transports large folded proteins containing a characteristic twin-arginine motif in their signal peptide across membranes. TatA could form the protein-conducting channel of the Tat system.</text>
</comment>
<organism evidence="10 11">
    <name type="scientific">Pedobacter jejuensis</name>
    <dbReference type="NCBI Taxonomy" id="1268550"/>
    <lineage>
        <taxon>Bacteria</taxon>
        <taxon>Pseudomonadati</taxon>
        <taxon>Bacteroidota</taxon>
        <taxon>Sphingobacteriia</taxon>
        <taxon>Sphingobacteriales</taxon>
        <taxon>Sphingobacteriaceae</taxon>
        <taxon>Pedobacter</taxon>
    </lineage>
</organism>
<keyword evidence="6 9" id="KW-1133">Transmembrane helix</keyword>
<evidence type="ECO:0000313" key="11">
    <source>
        <dbReference type="Proteomes" id="UP000274046"/>
    </source>
</evidence>
<evidence type="ECO:0000256" key="8">
    <source>
        <dbReference type="ARBA" id="ARBA00023136"/>
    </source>
</evidence>
<comment type="subcellular location">
    <subcellularLocation>
        <location evidence="1 9">Cell membrane</location>
        <topology evidence="1 9">Single-pass membrane protein</topology>
    </subcellularLocation>
</comment>
<evidence type="ECO:0000313" key="10">
    <source>
        <dbReference type="EMBL" id="RNL56527.1"/>
    </source>
</evidence>
<dbReference type="Pfam" id="PF02416">
    <property type="entry name" value="TatA_B_E"/>
    <property type="match status" value="1"/>
</dbReference>
<dbReference type="InterPro" id="IPR006312">
    <property type="entry name" value="TatA/E"/>
</dbReference>
<dbReference type="EMBL" id="RBEE01000002">
    <property type="protein sequence ID" value="RNL56527.1"/>
    <property type="molecule type" value="Genomic_DNA"/>
</dbReference>
<evidence type="ECO:0000256" key="7">
    <source>
        <dbReference type="ARBA" id="ARBA00023010"/>
    </source>
</evidence>
<keyword evidence="5 9" id="KW-0653">Protein transport</keyword>
<evidence type="ECO:0000256" key="2">
    <source>
        <dbReference type="ARBA" id="ARBA00022448"/>
    </source>
</evidence>
<name>A0A3N0C3K2_9SPHI</name>
<keyword evidence="7 9" id="KW-0811">Translocation</keyword>
<keyword evidence="2 9" id="KW-0813">Transport</keyword>
<keyword evidence="4 9" id="KW-0812">Transmembrane</keyword>
<evidence type="ECO:0000256" key="1">
    <source>
        <dbReference type="ARBA" id="ARBA00004162"/>
    </source>
</evidence>
<proteinExistence type="inferred from homology"/>
<dbReference type="GO" id="GO:0008320">
    <property type="term" value="F:protein transmembrane transporter activity"/>
    <property type="evidence" value="ECO:0007669"/>
    <property type="project" value="UniProtKB-UniRule"/>
</dbReference>
<evidence type="ECO:0000256" key="5">
    <source>
        <dbReference type="ARBA" id="ARBA00022927"/>
    </source>
</evidence>
<dbReference type="RefSeq" id="WP_123204038.1">
    <property type="nucleotide sequence ID" value="NZ_RBEE01000002.1"/>
</dbReference>
<comment type="similarity">
    <text evidence="9">Belongs to the TatA/E family.</text>
</comment>
<dbReference type="HAMAP" id="MF_00236">
    <property type="entry name" value="TatA_E"/>
    <property type="match status" value="1"/>
</dbReference>
<keyword evidence="11" id="KW-1185">Reference proteome</keyword>
<dbReference type="PANTHER" id="PTHR42982">
    <property type="entry name" value="SEC-INDEPENDENT PROTEIN TRANSLOCASE PROTEIN TATA"/>
    <property type="match status" value="1"/>
</dbReference>
<comment type="subunit">
    <text evidence="9">Forms a complex with TatC.</text>
</comment>
<keyword evidence="3 9" id="KW-1003">Cell membrane</keyword>
<dbReference type="GO" id="GO:0033281">
    <property type="term" value="C:TAT protein transport complex"/>
    <property type="evidence" value="ECO:0007669"/>
    <property type="project" value="UniProtKB-UniRule"/>
</dbReference>